<reference evidence="5" key="1">
    <citation type="journal article" date="2019" name="Int. J. Syst. Evol. Microbiol.">
        <title>The Global Catalogue of Microorganisms (GCM) 10K type strain sequencing project: providing services to taxonomists for standard genome sequencing and annotation.</title>
        <authorList>
            <consortium name="The Broad Institute Genomics Platform"/>
            <consortium name="The Broad Institute Genome Sequencing Center for Infectious Disease"/>
            <person name="Wu L."/>
            <person name="Ma J."/>
        </authorList>
    </citation>
    <scope>NUCLEOTIDE SEQUENCE [LARGE SCALE GENOMIC DNA]</scope>
    <source>
        <strain evidence="5">NBRC 15640</strain>
    </source>
</reference>
<dbReference type="PANTHER" id="PTHR48081:SF33">
    <property type="entry name" value="KYNURENINE FORMAMIDASE"/>
    <property type="match status" value="1"/>
</dbReference>
<keyword evidence="5" id="KW-1185">Reference proteome</keyword>
<dbReference type="AlphaFoldDB" id="A0AAV5NYJ8"/>
<dbReference type="SUPFAM" id="SSF53474">
    <property type="entry name" value="alpha/beta-Hydrolases"/>
    <property type="match status" value="1"/>
</dbReference>
<evidence type="ECO:0000256" key="2">
    <source>
        <dbReference type="SAM" id="SignalP"/>
    </source>
</evidence>
<gene>
    <name evidence="4" type="ORF">GCM10007932_47640</name>
</gene>
<evidence type="ECO:0000256" key="1">
    <source>
        <dbReference type="ARBA" id="ARBA00022801"/>
    </source>
</evidence>
<name>A0AAV5NYJ8_9VIBR</name>
<evidence type="ECO:0000313" key="5">
    <source>
        <dbReference type="Proteomes" id="UP001156690"/>
    </source>
</evidence>
<evidence type="ECO:0000259" key="3">
    <source>
        <dbReference type="Pfam" id="PF20434"/>
    </source>
</evidence>
<dbReference type="PANTHER" id="PTHR48081">
    <property type="entry name" value="AB HYDROLASE SUPERFAMILY PROTEIN C4A8.06C"/>
    <property type="match status" value="1"/>
</dbReference>
<dbReference type="Pfam" id="PF20434">
    <property type="entry name" value="BD-FAE"/>
    <property type="match status" value="1"/>
</dbReference>
<sequence>MSSFIRLVWVVLVSIPISTMALASTGHNTFRDIAYGAHKKQKLDVYFPQFAKDAPVIFFVHGGAWRIGDKGARSQVKSKIDKWVKEGFVFISVNYRMLPETPPLVQAQDVRDALIFAQNYASKWGGSRHKFVLMGHSAGGHLISLVSVKPELITQRGATLWLGTVSLDTAAYDIVKIMSADRVNRFYKKAFGESQKTWKLASPLLQLQSSIPPFLAVCSSTRKQDSCQQAEVFAEKVNLLGGYAKVLPVELSHRKLNVKLGEDSPYTQQVHTFIMQLLSAHLSLQSDEQP</sequence>
<dbReference type="GO" id="GO:0016787">
    <property type="term" value="F:hydrolase activity"/>
    <property type="evidence" value="ECO:0007669"/>
    <property type="project" value="UniProtKB-KW"/>
</dbReference>
<dbReference type="RefSeq" id="WP_126610286.1">
    <property type="nucleotide sequence ID" value="NZ_AP025144.1"/>
</dbReference>
<dbReference type="EMBL" id="BSNX01000073">
    <property type="protein sequence ID" value="GLQ75402.1"/>
    <property type="molecule type" value="Genomic_DNA"/>
</dbReference>
<dbReference type="Gene3D" id="3.40.50.1820">
    <property type="entry name" value="alpha/beta hydrolase"/>
    <property type="match status" value="1"/>
</dbReference>
<accession>A0AAV5NYJ8</accession>
<dbReference type="Proteomes" id="UP001156690">
    <property type="component" value="Unassembled WGS sequence"/>
</dbReference>
<feature type="domain" description="BD-FAE-like" evidence="3">
    <location>
        <begin position="43"/>
        <end position="236"/>
    </location>
</feature>
<feature type="signal peptide" evidence="2">
    <location>
        <begin position="1"/>
        <end position="23"/>
    </location>
</feature>
<feature type="chain" id="PRO_5043551561" description="BD-FAE-like domain-containing protein" evidence="2">
    <location>
        <begin position="24"/>
        <end position="290"/>
    </location>
</feature>
<dbReference type="InterPro" id="IPR049492">
    <property type="entry name" value="BD-FAE-like_dom"/>
</dbReference>
<dbReference type="InterPro" id="IPR050300">
    <property type="entry name" value="GDXG_lipolytic_enzyme"/>
</dbReference>
<organism evidence="4 5">
    <name type="scientific">Vibrio penaeicida</name>
    <dbReference type="NCBI Taxonomy" id="104609"/>
    <lineage>
        <taxon>Bacteria</taxon>
        <taxon>Pseudomonadati</taxon>
        <taxon>Pseudomonadota</taxon>
        <taxon>Gammaproteobacteria</taxon>
        <taxon>Vibrionales</taxon>
        <taxon>Vibrionaceae</taxon>
        <taxon>Vibrio</taxon>
    </lineage>
</organism>
<proteinExistence type="predicted"/>
<protein>
    <recommendedName>
        <fullName evidence="3">BD-FAE-like domain-containing protein</fullName>
    </recommendedName>
</protein>
<keyword evidence="1" id="KW-0378">Hydrolase</keyword>
<keyword evidence="2" id="KW-0732">Signal</keyword>
<evidence type="ECO:0000313" key="4">
    <source>
        <dbReference type="EMBL" id="GLQ75402.1"/>
    </source>
</evidence>
<dbReference type="InterPro" id="IPR029058">
    <property type="entry name" value="AB_hydrolase_fold"/>
</dbReference>
<comment type="caution">
    <text evidence="4">The sequence shown here is derived from an EMBL/GenBank/DDBJ whole genome shotgun (WGS) entry which is preliminary data.</text>
</comment>